<evidence type="ECO:0000313" key="2">
    <source>
        <dbReference type="Proteomes" id="UP000241154"/>
    </source>
</evidence>
<accession>A0A2I7SCJ7</accession>
<sequence>MSQNHLYPPNPVATWWLFIIEETGPIYGPVLNLGDSHPSHKSIGYCTLWLLFPGIYDLYGLCISWLPFDITLLLQTI</sequence>
<keyword evidence="2" id="KW-1185">Reference proteome</keyword>
<protein>
    <submittedName>
        <fullName evidence="1">Putative pyridine nucleotide-disulfide oxidoreductase</fullName>
    </submittedName>
</protein>
<proteinExistence type="predicted"/>
<evidence type="ECO:0000313" key="1">
    <source>
        <dbReference type="EMBL" id="AUS03624.1"/>
    </source>
</evidence>
<organism evidence="1 2">
    <name type="scientific">Paenibacillus phage BN12</name>
    <dbReference type="NCBI Taxonomy" id="2070189"/>
    <lineage>
        <taxon>Viruses</taxon>
        <taxon>Duplodnaviria</taxon>
        <taxon>Heunggongvirae</taxon>
        <taxon>Uroviricota</taxon>
        <taxon>Caudoviricetes</taxon>
        <taxon>Fernvirus</taxon>
        <taxon>Fernvirus BN12</taxon>
    </lineage>
</organism>
<reference evidence="2" key="1">
    <citation type="submission" date="2017-12" db="EMBL/GenBank/DDBJ databases">
        <authorList>
            <person name="Payne A.M."/>
            <person name="Imahara C."/>
            <person name="Merrill B.D."/>
            <person name="Ward A.T."/>
            <person name="Berg J.A."/>
            <person name="Hilton J.A."/>
            <person name="Fajardo C.P."/>
            <person name="Walker J.K."/>
            <person name="Breakwell D.P."/>
            <person name="Grose J.H."/>
            <person name="Hope S."/>
            <person name="Tsourkas P.K."/>
        </authorList>
    </citation>
    <scope>NUCLEOTIDE SEQUENCE [LARGE SCALE GENOMIC DNA]</scope>
</reference>
<gene>
    <name evidence="1" type="ORF">BN12_35</name>
</gene>
<dbReference type="EMBL" id="MG727695">
    <property type="protein sequence ID" value="AUS03624.1"/>
    <property type="molecule type" value="Genomic_DNA"/>
</dbReference>
<dbReference type="Proteomes" id="UP000241154">
    <property type="component" value="Segment"/>
</dbReference>
<name>A0A2I7SCJ7_9CAUD</name>